<keyword evidence="5" id="KW-1185">Reference proteome</keyword>
<dbReference type="Gene3D" id="1.20.1280.50">
    <property type="match status" value="1"/>
</dbReference>
<dbReference type="PANTHER" id="PTHR22990:SF15">
    <property type="entry name" value="F-BOX ONLY PROTEIN 10"/>
    <property type="match status" value="1"/>
</dbReference>
<protein>
    <submittedName>
        <fullName evidence="4">F-box only protein 10</fullName>
    </submittedName>
</protein>
<sequence length="1266" mass="139575">MSSANAVTAINNKVSPGDKTGLPWEIWQIILSWLSAKDLCHFAMVCKTWSELVISVDNTRWKELYLQCSEWRHPFWPLNVEAEPPSWRLAYRDQFTATRFWKKRQKYDSKHFSCASIFKRSIRPKNIHVGSGKEFDSLNGALSIVSPYDRIIMHPGIYDEQLEVRAKVPFELIGHGEMGSIILVAGIHQLGSTTRLSNLVLRAPWYTSFIIMISSGFLQLDNCIIENGMICAQNPSTLHVKFCTFRHSSIVLHNMNASIIENCEFSQSKSANIIIEGYPKENKNWTYSFLKERTNSIYHQNRSLHRKKHGLKATTSMSSTLHSSITTKSVTTMYSTQLHGPVGNDPIFDMDEPGASFLNPGLLVPMYLGSQKDVSVGCGDLQSMYQECGSSNPEQLSEKHKNSTKTVTDCSTSGASKSKPDNVSSNKNCAQSESASRRNSLFKRGVRRKSMDSHVGFRLETDDPALIQNKLANQQSGIELESCANSTTSCNKLRSKFQGRSKSFSAFSQSQRKCRSNQIEPVFLENSGIDSCHKNGSSIPISSAEGQNLFSTRRVCSETDLSNVSEKVHLINVKENYWKENHKHDCKCNSPGTSRGCQEISPVQDKVPLMCSGIRRSQSEEIIEISDDTDDDDQSSINELESAGESIDGADDLQDAISSSTDSSEVNSLDYMNSEDYSSSSEESVIMLPHLQEMYLGHPGLMSSGFSHTTDTDSINSECTRPVPVNISEDLLMSKYVGQIQGCLIHQCRMNHSKAGISVSLQAHVIISECDISNVNYGIRCIQHSKVVILKNKIHHCHTSGIFMRLSSSGLIAGNDIHSNSEAGIDIRKASDPLVQYNQIHHGKRSGIVVLGSGCGQIKKNDIYCNTEAGVYILFGANPIVSENYIYEGRAAGVAVNAAGRGCIIDNVIRGNKWGGVDIRNGSCPLVSGNSIINGVSDGIVVGSGGKGIIENNFISGNGGCGLWLLSAKNLYIHGNQICDSGHCGVMLIDMMSVGIEGLLEQNQFLPNLNHRTYSVNDVNPLFTEPTLPFTTLQYNNIYHNKGQGVMIQIDEDIRLLHNAIHGNQLEGIYMSQRAPVVVKNNSITNNGKSGIVTSEYDQISIIGNGVYNNHLHGVICRNECIIEENDIICHAASAIKVESNGNISVTKNRLGCSSGAAIKGVELSVIKATKNKIYFRGSGEFLVSSGQWSAADNYIVNQTKRQSKSDFSKTDFLSDPHPRPHIPPPPPLTVIPNQNIVQVKKVAPGRFCDQRIDAKNCCCFWCCHI</sequence>
<dbReference type="PROSITE" id="PS50181">
    <property type="entry name" value="FBOX"/>
    <property type="match status" value="1"/>
</dbReference>
<dbReference type="InterPro" id="IPR039448">
    <property type="entry name" value="Beta_helix"/>
</dbReference>
<dbReference type="InterPro" id="IPR006633">
    <property type="entry name" value="Carb-bd_sugar_hydrolysis-dom"/>
</dbReference>
<dbReference type="InterPro" id="IPR001810">
    <property type="entry name" value="F-box_dom"/>
</dbReference>
<feature type="region of interest" description="Disordered" evidence="2">
    <location>
        <begin position="389"/>
        <end position="447"/>
    </location>
</feature>
<dbReference type="InterPro" id="IPR011050">
    <property type="entry name" value="Pectin_lyase_fold/virulence"/>
</dbReference>
<gene>
    <name evidence="4" type="ORF">Bpfe_027636</name>
</gene>
<dbReference type="SMART" id="SM00256">
    <property type="entry name" value="FBOX"/>
    <property type="match status" value="1"/>
</dbReference>
<feature type="region of interest" description="Disordered" evidence="2">
    <location>
        <begin position="1206"/>
        <end position="1228"/>
    </location>
</feature>
<dbReference type="SMART" id="SM00722">
    <property type="entry name" value="CASH"/>
    <property type="match status" value="2"/>
</dbReference>
<dbReference type="EMBL" id="JASAOG010000228">
    <property type="protein sequence ID" value="KAK0042972.1"/>
    <property type="molecule type" value="Genomic_DNA"/>
</dbReference>
<proteinExistence type="predicted"/>
<dbReference type="PANTHER" id="PTHR22990">
    <property type="entry name" value="F-BOX ONLY PROTEIN"/>
    <property type="match status" value="1"/>
</dbReference>
<reference evidence="4" key="1">
    <citation type="journal article" date="2023" name="PLoS Negl. Trop. Dis.">
        <title>A genome sequence for Biomphalaria pfeifferi, the major vector snail for the human-infecting parasite Schistosoma mansoni.</title>
        <authorList>
            <person name="Bu L."/>
            <person name="Lu L."/>
            <person name="Laidemitt M.R."/>
            <person name="Zhang S.M."/>
            <person name="Mutuku M."/>
            <person name="Mkoji G."/>
            <person name="Steinauer M."/>
            <person name="Loker E.S."/>
        </authorList>
    </citation>
    <scope>NUCLEOTIDE SEQUENCE</scope>
    <source>
        <strain evidence="4">KasaAsao</strain>
    </source>
</reference>
<evidence type="ECO:0000313" key="5">
    <source>
        <dbReference type="Proteomes" id="UP001233172"/>
    </source>
</evidence>
<dbReference type="Proteomes" id="UP001233172">
    <property type="component" value="Unassembled WGS sequence"/>
</dbReference>
<feature type="domain" description="F-box" evidence="3">
    <location>
        <begin position="16"/>
        <end position="64"/>
    </location>
</feature>
<feature type="compositionally biased region" description="Basic and acidic residues" evidence="2">
    <location>
        <begin position="1206"/>
        <end position="1219"/>
    </location>
</feature>
<dbReference type="AlphaFoldDB" id="A0AAD8AV42"/>
<evidence type="ECO:0000313" key="4">
    <source>
        <dbReference type="EMBL" id="KAK0042972.1"/>
    </source>
</evidence>
<dbReference type="Pfam" id="PF13229">
    <property type="entry name" value="Beta_helix"/>
    <property type="match status" value="2"/>
</dbReference>
<comment type="caution">
    <text evidence="4">The sequence shown here is derived from an EMBL/GenBank/DDBJ whole genome shotgun (WGS) entry which is preliminary data.</text>
</comment>
<dbReference type="SUPFAM" id="SSF81383">
    <property type="entry name" value="F-box domain"/>
    <property type="match status" value="1"/>
</dbReference>
<evidence type="ECO:0000256" key="1">
    <source>
        <dbReference type="ARBA" id="ARBA00022737"/>
    </source>
</evidence>
<name>A0AAD8AV42_BIOPF</name>
<feature type="compositionally biased region" description="Polar residues" evidence="2">
    <location>
        <begin position="404"/>
        <end position="439"/>
    </location>
</feature>
<organism evidence="4 5">
    <name type="scientific">Biomphalaria pfeifferi</name>
    <name type="common">Bloodfluke planorb</name>
    <name type="synonym">Freshwater snail</name>
    <dbReference type="NCBI Taxonomy" id="112525"/>
    <lineage>
        <taxon>Eukaryota</taxon>
        <taxon>Metazoa</taxon>
        <taxon>Spiralia</taxon>
        <taxon>Lophotrochozoa</taxon>
        <taxon>Mollusca</taxon>
        <taxon>Gastropoda</taxon>
        <taxon>Heterobranchia</taxon>
        <taxon>Euthyneura</taxon>
        <taxon>Panpulmonata</taxon>
        <taxon>Hygrophila</taxon>
        <taxon>Lymnaeoidea</taxon>
        <taxon>Planorbidae</taxon>
        <taxon>Biomphalaria</taxon>
    </lineage>
</organism>
<keyword evidence="1" id="KW-0677">Repeat</keyword>
<accession>A0AAD8AV42</accession>
<evidence type="ECO:0000256" key="2">
    <source>
        <dbReference type="SAM" id="MobiDB-lite"/>
    </source>
</evidence>
<dbReference type="InterPro" id="IPR006626">
    <property type="entry name" value="PbH1"/>
</dbReference>
<dbReference type="GO" id="GO:0006511">
    <property type="term" value="P:ubiquitin-dependent protein catabolic process"/>
    <property type="evidence" value="ECO:0007669"/>
    <property type="project" value="TreeGrafter"/>
</dbReference>
<dbReference type="SUPFAM" id="SSF51126">
    <property type="entry name" value="Pectin lyase-like"/>
    <property type="match status" value="4"/>
</dbReference>
<dbReference type="Gene3D" id="2.160.20.10">
    <property type="entry name" value="Single-stranded right-handed beta-helix, Pectin lyase-like"/>
    <property type="match status" value="4"/>
</dbReference>
<dbReference type="GO" id="GO:0042981">
    <property type="term" value="P:regulation of apoptotic process"/>
    <property type="evidence" value="ECO:0007669"/>
    <property type="project" value="TreeGrafter"/>
</dbReference>
<evidence type="ECO:0000259" key="3">
    <source>
        <dbReference type="PROSITE" id="PS50181"/>
    </source>
</evidence>
<dbReference type="InterPro" id="IPR036047">
    <property type="entry name" value="F-box-like_dom_sf"/>
</dbReference>
<dbReference type="SMART" id="SM00710">
    <property type="entry name" value="PbH1"/>
    <property type="match status" value="16"/>
</dbReference>
<feature type="region of interest" description="Disordered" evidence="2">
    <location>
        <begin position="642"/>
        <end position="667"/>
    </location>
</feature>
<reference evidence="4" key="2">
    <citation type="submission" date="2023-04" db="EMBL/GenBank/DDBJ databases">
        <authorList>
            <person name="Bu L."/>
            <person name="Lu L."/>
            <person name="Laidemitt M.R."/>
            <person name="Zhang S.M."/>
            <person name="Mutuku M."/>
            <person name="Mkoji G."/>
            <person name="Steinauer M."/>
            <person name="Loker E.S."/>
        </authorList>
    </citation>
    <scope>NUCLEOTIDE SEQUENCE</scope>
    <source>
        <strain evidence="4">KasaAsao</strain>
        <tissue evidence="4">Whole Snail</tissue>
    </source>
</reference>
<dbReference type="InterPro" id="IPR051550">
    <property type="entry name" value="SCF-Subunits/Alg-Epimerases"/>
</dbReference>
<dbReference type="Pfam" id="PF00646">
    <property type="entry name" value="F-box"/>
    <property type="match status" value="1"/>
</dbReference>
<feature type="compositionally biased region" description="Polar residues" evidence="2">
    <location>
        <begin position="656"/>
        <end position="667"/>
    </location>
</feature>
<dbReference type="InterPro" id="IPR012334">
    <property type="entry name" value="Pectin_lyas_fold"/>
</dbReference>